<organism evidence="3 4">
    <name type="scientific">Colletotrichum gloeosporioides</name>
    <name type="common">Anthracnose fungus</name>
    <name type="synonym">Glomerella cingulata</name>
    <dbReference type="NCBI Taxonomy" id="474922"/>
    <lineage>
        <taxon>Eukaryota</taxon>
        <taxon>Fungi</taxon>
        <taxon>Dikarya</taxon>
        <taxon>Ascomycota</taxon>
        <taxon>Pezizomycotina</taxon>
        <taxon>Sordariomycetes</taxon>
        <taxon>Hypocreomycetidae</taxon>
        <taxon>Glomerellales</taxon>
        <taxon>Glomerellaceae</taxon>
        <taxon>Colletotrichum</taxon>
        <taxon>Colletotrichum gloeosporioides species complex</taxon>
    </lineage>
</organism>
<dbReference type="EMBL" id="WVTB01000027">
    <property type="protein sequence ID" value="KAF3807710.1"/>
    <property type="molecule type" value="Genomic_DNA"/>
</dbReference>
<reference evidence="3" key="1">
    <citation type="journal article" date="2020" name="Phytopathology">
        <title>Genome sequence and comparative analysis of Colletotrichum gloeosporioides isolated from Liriodendron leaves.</title>
        <authorList>
            <person name="Fu F.F."/>
            <person name="Hao Z."/>
            <person name="Wang P."/>
            <person name="Lu Y."/>
            <person name="Xue L.J."/>
            <person name="Wei G."/>
            <person name="Tian Y."/>
            <person name="Baishi H."/>
            <person name="Xu H."/>
            <person name="Shi J."/>
            <person name="Cheng T."/>
            <person name="Wang G."/>
            <person name="Yi Y."/>
            <person name="Chen J."/>
        </authorList>
    </citation>
    <scope>NUCLEOTIDE SEQUENCE</scope>
    <source>
        <strain evidence="3">Lc1</strain>
    </source>
</reference>
<proteinExistence type="predicted"/>
<comment type="caution">
    <text evidence="3">The sequence shown here is derived from an EMBL/GenBank/DDBJ whole genome shotgun (WGS) entry which is preliminary data.</text>
</comment>
<evidence type="ECO:0000313" key="4">
    <source>
        <dbReference type="Proteomes" id="UP000613401"/>
    </source>
</evidence>
<keyword evidence="4" id="KW-1185">Reference proteome</keyword>
<evidence type="ECO:0000256" key="1">
    <source>
        <dbReference type="SAM" id="MobiDB-lite"/>
    </source>
</evidence>
<accession>A0A8H4FMN3</accession>
<keyword evidence="2" id="KW-1133">Transmembrane helix</keyword>
<feature type="region of interest" description="Disordered" evidence="1">
    <location>
        <begin position="1"/>
        <end position="22"/>
    </location>
</feature>
<dbReference type="AlphaFoldDB" id="A0A8H4FMN3"/>
<dbReference type="RefSeq" id="XP_045266869.1">
    <property type="nucleotide sequence ID" value="XM_045407424.1"/>
</dbReference>
<protein>
    <submittedName>
        <fullName evidence="3">Uncharacterized protein</fullName>
    </submittedName>
</protein>
<dbReference type="GeneID" id="69014588"/>
<reference evidence="3" key="2">
    <citation type="submission" date="2020-03" db="EMBL/GenBank/DDBJ databases">
        <authorList>
            <person name="Fu F.-F."/>
            <person name="Chen J."/>
        </authorList>
    </citation>
    <scope>NUCLEOTIDE SEQUENCE</scope>
    <source>
        <strain evidence="3">Lc1</strain>
    </source>
</reference>
<keyword evidence="2" id="KW-0472">Membrane</keyword>
<name>A0A8H4FMN3_COLGL</name>
<keyword evidence="2" id="KW-0812">Transmembrane</keyword>
<feature type="transmembrane region" description="Helical" evidence="2">
    <location>
        <begin position="33"/>
        <end position="52"/>
    </location>
</feature>
<evidence type="ECO:0000256" key="2">
    <source>
        <dbReference type="SAM" id="Phobius"/>
    </source>
</evidence>
<sequence length="84" mass="9437">MDVSSMEGFERSTSHTAPATWQDPSLLFPTRIAAIYIWVVITLLVWGAVVAIGPQDSTDLTLPYWVKEILPCGIAKHIRVNERR</sequence>
<evidence type="ECO:0000313" key="3">
    <source>
        <dbReference type="EMBL" id="KAF3807710.1"/>
    </source>
</evidence>
<gene>
    <name evidence="3" type="ORF">GCG54_00007443</name>
</gene>
<dbReference type="Proteomes" id="UP000613401">
    <property type="component" value="Unassembled WGS sequence"/>
</dbReference>